<keyword evidence="2" id="KW-1185">Reference proteome</keyword>
<reference evidence="1 2" key="1">
    <citation type="journal article" date="2023" name="J. Hered.">
        <title>Chromosome-level genome of the wood stork (Mycteria americana) provides insight into avian chromosome evolution.</title>
        <authorList>
            <person name="Flamio R. Jr."/>
            <person name="Ramstad K.M."/>
        </authorList>
    </citation>
    <scope>NUCLEOTIDE SEQUENCE [LARGE SCALE GENOMIC DNA]</scope>
    <source>
        <strain evidence="1">JAX WOST 10</strain>
    </source>
</reference>
<evidence type="ECO:0000313" key="1">
    <source>
        <dbReference type="EMBL" id="KAK4810833.1"/>
    </source>
</evidence>
<organism evidence="1 2">
    <name type="scientific">Mycteria americana</name>
    <name type="common">Wood stork</name>
    <dbReference type="NCBI Taxonomy" id="33587"/>
    <lineage>
        <taxon>Eukaryota</taxon>
        <taxon>Metazoa</taxon>
        <taxon>Chordata</taxon>
        <taxon>Craniata</taxon>
        <taxon>Vertebrata</taxon>
        <taxon>Euteleostomi</taxon>
        <taxon>Archelosauria</taxon>
        <taxon>Archosauria</taxon>
        <taxon>Dinosauria</taxon>
        <taxon>Saurischia</taxon>
        <taxon>Theropoda</taxon>
        <taxon>Coelurosauria</taxon>
        <taxon>Aves</taxon>
        <taxon>Neognathae</taxon>
        <taxon>Neoaves</taxon>
        <taxon>Aequornithes</taxon>
        <taxon>Ciconiiformes</taxon>
        <taxon>Ciconiidae</taxon>
        <taxon>Mycteria</taxon>
    </lineage>
</organism>
<sequence length="344" mass="37737">MLAGPDSLVGLHMPVERTQDEPLHNFPQYRECSAFLDPFALQVCLPRDSLNQCPEQAKVCPPEVHGSGFAHPPPYFATNRELCHIMVTRPKTASNHHISHQSFSVNSRSSEAPPLVGSLTSCVRKLSSTHSRNLLDCFLSAVLYFQQTSEAVVIRGAGWLTLGNSLDGPSPTSSFAWPSSSRAPYLLYKGNWEGPLLLLGGKRVGDPLLLVEPPSAALASGMVGKGTLLAHVQLGVHQDPQVQVQDFALPLVELHEVPVSPFLQSVQVPLDGSTTLWHISHSSQICVISKLAEGTLCLIIQIINEDVEHDRTQYWGQYWGTPLVTGLQLDFMPLITTLWAWPFS</sequence>
<accession>A0AAN7NHG6</accession>
<dbReference type="Proteomes" id="UP001333110">
    <property type="component" value="Unassembled WGS sequence"/>
</dbReference>
<gene>
    <name evidence="1" type="ORF">QYF61_008805</name>
</gene>
<name>A0AAN7NHG6_MYCAM</name>
<comment type="caution">
    <text evidence="1">The sequence shown here is derived from an EMBL/GenBank/DDBJ whole genome shotgun (WGS) entry which is preliminary data.</text>
</comment>
<evidence type="ECO:0000313" key="2">
    <source>
        <dbReference type="Proteomes" id="UP001333110"/>
    </source>
</evidence>
<dbReference type="EMBL" id="JAUNZN010000018">
    <property type="protein sequence ID" value="KAK4810833.1"/>
    <property type="molecule type" value="Genomic_DNA"/>
</dbReference>
<dbReference type="AlphaFoldDB" id="A0AAN7NHG6"/>
<protein>
    <submittedName>
        <fullName evidence="1">Uncharacterized protein</fullName>
    </submittedName>
</protein>
<proteinExistence type="predicted"/>